<accession>A0A9N9B5M8</accession>
<keyword evidence="4" id="KW-1185">Reference proteome</keyword>
<evidence type="ECO:0000313" key="3">
    <source>
        <dbReference type="EMBL" id="CAG8554318.1"/>
    </source>
</evidence>
<keyword evidence="1" id="KW-0175">Coiled coil</keyword>
<evidence type="ECO:0000313" key="4">
    <source>
        <dbReference type="Proteomes" id="UP000789706"/>
    </source>
</evidence>
<comment type="caution">
    <text evidence="3">The sequence shown here is derived from an EMBL/GenBank/DDBJ whole genome shotgun (WGS) entry which is preliminary data.</text>
</comment>
<keyword evidence="2" id="KW-1133">Transmembrane helix</keyword>
<proteinExistence type="predicted"/>
<sequence>MIQNTKLSKNSSKSNSLFLFDTFHQYTSSAEMKLDLSLSPTYKSSQDSEDTTFNALNVDTTPKTFISSRNQLSPLDSSSNCQSKVYPISPKVQPQIFSTSPNNNNDKTLLNSFKDDNLNSLVSSMSPMSTISIPKMKHKTSYSDTSSITLIEHTNDPNIFCENPETQIISYCANSQNNTNHLQKHSLIPESVDYTTPFIFPSGGLAGPSILIFEENPILKLSLKSEDPMINYLSKALMEAIDQSLENDNDWVTRRMEWIETIKLEKKKLEKHKKDKITLKKQIELLKLAIEKIKRENLILQKELENAQIKMEILEKEKIRNEEQWNSIVTASIATLVSIGIVAAPVIRKLYFK</sequence>
<name>A0A9N9B5M8_9GLOM</name>
<evidence type="ECO:0000256" key="2">
    <source>
        <dbReference type="SAM" id="Phobius"/>
    </source>
</evidence>
<organism evidence="3 4">
    <name type="scientific">Diversispora eburnea</name>
    <dbReference type="NCBI Taxonomy" id="1213867"/>
    <lineage>
        <taxon>Eukaryota</taxon>
        <taxon>Fungi</taxon>
        <taxon>Fungi incertae sedis</taxon>
        <taxon>Mucoromycota</taxon>
        <taxon>Glomeromycotina</taxon>
        <taxon>Glomeromycetes</taxon>
        <taxon>Diversisporales</taxon>
        <taxon>Diversisporaceae</taxon>
        <taxon>Diversispora</taxon>
    </lineage>
</organism>
<dbReference type="Proteomes" id="UP000789706">
    <property type="component" value="Unassembled WGS sequence"/>
</dbReference>
<reference evidence="3" key="1">
    <citation type="submission" date="2021-06" db="EMBL/GenBank/DDBJ databases">
        <authorList>
            <person name="Kallberg Y."/>
            <person name="Tangrot J."/>
            <person name="Rosling A."/>
        </authorList>
    </citation>
    <scope>NUCLEOTIDE SEQUENCE</scope>
    <source>
        <strain evidence="3">AZ414A</strain>
    </source>
</reference>
<gene>
    <name evidence="3" type="ORF">DEBURN_LOCUS7262</name>
</gene>
<keyword evidence="2" id="KW-0812">Transmembrane</keyword>
<feature type="coiled-coil region" evidence="1">
    <location>
        <begin position="262"/>
        <end position="324"/>
    </location>
</feature>
<evidence type="ECO:0000256" key="1">
    <source>
        <dbReference type="SAM" id="Coils"/>
    </source>
</evidence>
<protein>
    <submittedName>
        <fullName evidence="3">3354_t:CDS:1</fullName>
    </submittedName>
</protein>
<feature type="transmembrane region" description="Helical" evidence="2">
    <location>
        <begin position="325"/>
        <end position="347"/>
    </location>
</feature>
<keyword evidence="2" id="KW-0472">Membrane</keyword>
<dbReference type="OrthoDB" id="2447060at2759"/>
<dbReference type="EMBL" id="CAJVPK010000851">
    <property type="protein sequence ID" value="CAG8554318.1"/>
    <property type="molecule type" value="Genomic_DNA"/>
</dbReference>
<dbReference type="AlphaFoldDB" id="A0A9N9B5M8"/>